<feature type="coiled-coil region" evidence="10">
    <location>
        <begin position="86"/>
        <end position="156"/>
    </location>
</feature>
<comment type="caution">
    <text evidence="13">The sequence shown here is derived from an EMBL/GenBank/DDBJ whole genome shotgun (WGS) entry which is preliminary data.</text>
</comment>
<dbReference type="GO" id="GO:0030855">
    <property type="term" value="P:epithelial cell differentiation"/>
    <property type="evidence" value="ECO:0007669"/>
    <property type="project" value="TreeGrafter"/>
</dbReference>
<dbReference type="EMBL" id="WBMY01000407">
    <property type="protein sequence ID" value="NXB69583.1"/>
    <property type="molecule type" value="Genomic_DNA"/>
</dbReference>
<reference evidence="13" key="1">
    <citation type="submission" date="2019-09" db="EMBL/GenBank/DDBJ databases">
        <title>Bird 10,000 Genomes (B10K) Project - Family phase.</title>
        <authorList>
            <person name="Zhang G."/>
        </authorList>
    </citation>
    <scope>NUCLEOTIDE SEQUENCE</scope>
    <source>
        <strain evidence="13">B10K-DU-001-63</strain>
        <tissue evidence="13">Muscle</tissue>
    </source>
</reference>
<dbReference type="PANTHER" id="PTHR23239">
    <property type="entry name" value="INTERMEDIATE FILAMENT"/>
    <property type="match status" value="1"/>
</dbReference>
<keyword evidence="3 10" id="KW-0175">Coiled coil</keyword>
<dbReference type="FunFam" id="1.20.5.170:FF:000002">
    <property type="entry name" value="Type I keratin KA11"/>
    <property type="match status" value="1"/>
</dbReference>
<dbReference type="Gene3D" id="1.20.5.1160">
    <property type="entry name" value="Vasodilator-stimulated phosphoprotein"/>
    <property type="match status" value="1"/>
</dbReference>
<keyword evidence="2 9" id="KW-0403">Intermediate filament</keyword>
<evidence type="ECO:0000313" key="14">
    <source>
        <dbReference type="Proteomes" id="UP000660704"/>
    </source>
</evidence>
<evidence type="ECO:0000256" key="4">
    <source>
        <dbReference type="ARBA" id="ARBA00037685"/>
    </source>
</evidence>
<feature type="non-terminal residue" evidence="13">
    <location>
        <position position="1"/>
    </location>
</feature>
<feature type="coiled-coil region" evidence="10">
    <location>
        <begin position="248"/>
        <end position="308"/>
    </location>
</feature>
<dbReference type="GO" id="GO:0005882">
    <property type="term" value="C:intermediate filament"/>
    <property type="evidence" value="ECO:0007669"/>
    <property type="project" value="UniProtKB-KW"/>
</dbReference>
<proteinExistence type="inferred from homology"/>
<dbReference type="GO" id="GO:0045109">
    <property type="term" value="P:intermediate filament organization"/>
    <property type="evidence" value="ECO:0007669"/>
    <property type="project" value="TreeGrafter"/>
</dbReference>
<dbReference type="Pfam" id="PF00038">
    <property type="entry name" value="Filament"/>
    <property type="match status" value="1"/>
</dbReference>
<feature type="non-terminal residue" evidence="13">
    <location>
        <position position="434"/>
    </location>
</feature>
<dbReference type="FunFam" id="1.20.5.1160:FF:000002">
    <property type="entry name" value="Type I keratin 10"/>
    <property type="match status" value="1"/>
</dbReference>
<dbReference type="InterPro" id="IPR002957">
    <property type="entry name" value="Keratin_I"/>
</dbReference>
<evidence type="ECO:0000256" key="3">
    <source>
        <dbReference type="ARBA" id="ARBA00023054"/>
    </source>
</evidence>
<evidence type="ECO:0000256" key="7">
    <source>
        <dbReference type="ARBA" id="ARBA00041717"/>
    </source>
</evidence>
<feature type="coiled-coil region" evidence="10">
    <location>
        <begin position="192"/>
        <end position="219"/>
    </location>
</feature>
<dbReference type="InterPro" id="IPR018039">
    <property type="entry name" value="IF_conserved"/>
</dbReference>
<dbReference type="Gene3D" id="1.20.5.170">
    <property type="match status" value="1"/>
</dbReference>
<evidence type="ECO:0000256" key="11">
    <source>
        <dbReference type="SAM" id="MobiDB-lite"/>
    </source>
</evidence>
<dbReference type="Gene3D" id="1.20.5.500">
    <property type="entry name" value="Single helix bin"/>
    <property type="match status" value="1"/>
</dbReference>
<comment type="function">
    <text evidence="4">Plays a significant role in maintaining keratin filament organization in intestinal epithelia. When phosphorylated, plays a role in the secretion of mucin in the small intestine.</text>
</comment>
<evidence type="ECO:0000256" key="2">
    <source>
        <dbReference type="ARBA" id="ARBA00022754"/>
    </source>
</evidence>
<comment type="subunit">
    <text evidence="5">Heterotetramer of two type I and two type II keratins. Associates with KRT8.</text>
</comment>
<keyword evidence="14" id="KW-1185">Reference proteome</keyword>
<dbReference type="AlphaFoldDB" id="A0A851IR36"/>
<dbReference type="PROSITE" id="PS00226">
    <property type="entry name" value="IF_ROD_1"/>
    <property type="match status" value="1"/>
</dbReference>
<gene>
    <name evidence="13" type="primary">Krt20</name>
    <name evidence="13" type="ORF">DONATR_R04433</name>
</gene>
<dbReference type="GO" id="GO:0005198">
    <property type="term" value="F:structural molecule activity"/>
    <property type="evidence" value="ECO:0007669"/>
    <property type="project" value="InterPro"/>
</dbReference>
<dbReference type="PROSITE" id="PS51842">
    <property type="entry name" value="IF_ROD_2"/>
    <property type="match status" value="1"/>
</dbReference>
<organism evidence="13 14">
    <name type="scientific">Donacobius atricapilla</name>
    <dbReference type="NCBI Taxonomy" id="237420"/>
    <lineage>
        <taxon>Eukaryota</taxon>
        <taxon>Metazoa</taxon>
        <taxon>Chordata</taxon>
        <taxon>Craniata</taxon>
        <taxon>Vertebrata</taxon>
        <taxon>Euteleostomi</taxon>
        <taxon>Archelosauria</taxon>
        <taxon>Archosauria</taxon>
        <taxon>Dinosauria</taxon>
        <taxon>Saurischia</taxon>
        <taxon>Theropoda</taxon>
        <taxon>Coelurosauria</taxon>
        <taxon>Aves</taxon>
        <taxon>Neognathae</taxon>
        <taxon>Neoaves</taxon>
        <taxon>Telluraves</taxon>
        <taxon>Australaves</taxon>
        <taxon>Passeriformes</taxon>
        <taxon>Mimidae</taxon>
        <taxon>Donacobius</taxon>
    </lineage>
</organism>
<evidence type="ECO:0000313" key="13">
    <source>
        <dbReference type="EMBL" id="NXB69583.1"/>
    </source>
</evidence>
<evidence type="ECO:0000256" key="5">
    <source>
        <dbReference type="ARBA" id="ARBA00038712"/>
    </source>
</evidence>
<protein>
    <recommendedName>
        <fullName evidence="6">Keratin, type I cytoskeletal 20</fullName>
    </recommendedName>
    <alternativeName>
        <fullName evidence="7">Cytokeratin-20</fullName>
    </alternativeName>
    <alternativeName>
        <fullName evidence="8">Keratin-20</fullName>
    </alternativeName>
</protein>
<comment type="similarity">
    <text evidence="9">Belongs to the intermediate filament family.</text>
</comment>
<evidence type="ECO:0000256" key="10">
    <source>
        <dbReference type="SAM" id="Coils"/>
    </source>
</evidence>
<dbReference type="SUPFAM" id="SSF64593">
    <property type="entry name" value="Intermediate filament protein, coiled coil region"/>
    <property type="match status" value="2"/>
</dbReference>
<name>A0A851IR36_9PASS</name>
<evidence type="ECO:0000256" key="6">
    <source>
        <dbReference type="ARBA" id="ARBA00040318"/>
    </source>
</evidence>
<evidence type="ECO:0000256" key="9">
    <source>
        <dbReference type="RuleBase" id="RU000685"/>
    </source>
</evidence>
<dbReference type="InterPro" id="IPR039008">
    <property type="entry name" value="IF_rod_dom"/>
</dbReference>
<feature type="domain" description="IF rod" evidence="12">
    <location>
        <begin position="82"/>
        <end position="393"/>
    </location>
</feature>
<dbReference type="PANTHER" id="PTHR23239:SF167">
    <property type="entry name" value="KERATIN, TYPE I CYTOSKELETAL 20"/>
    <property type="match status" value="1"/>
</dbReference>
<evidence type="ECO:0000256" key="1">
    <source>
        <dbReference type="ARBA" id="ARBA00022744"/>
    </source>
</evidence>
<feature type="region of interest" description="Disordered" evidence="11">
    <location>
        <begin position="1"/>
        <end position="25"/>
    </location>
</feature>
<accession>A0A851IR36</accession>
<dbReference type="PRINTS" id="PR01248">
    <property type="entry name" value="TYPE1KERATIN"/>
</dbReference>
<sequence>MAFSTRSIQWGTSSRVQPSAPSVSSPTIQRQMSIQKIQAPSVYGGAGGYGTRISTSTSSGPGLGGSLQLSITGSDVLLAGNEKSTMQNLNDRLAAYLERVRSLEKSNSLIEMQIREWYEKNTINVGQDYSSYFKTIEELRNKISAAQMENSRLVLQIDNAKLAADDFRLKFENEHLLRQSVESDITGLLRVRDDLTLTKADLESQTESLTEELVFLRKNHEEDRDRLRKEASGSVSVAVDAAPGTDLAAIMENMRKQYEEMVEKNRQEAKEHFEKQTAELNQEVAINVERLEVQRKEVTERRQVFQNLELELQSLLTMKQTLEGSVAETEARYSYQLEQIQGVISRLEAQLRQLRADMEAQNSEYSILLDVKTRLEMEIATYRRLLEGEESGKLLLFSISLTESSKFKKIKTIVEEVVDGKIVSSEVREIEEKM</sequence>
<keyword evidence="1" id="KW-0416">Keratin</keyword>
<feature type="coiled-coil region" evidence="10">
    <location>
        <begin position="337"/>
        <end position="364"/>
    </location>
</feature>
<evidence type="ECO:0000259" key="12">
    <source>
        <dbReference type="PROSITE" id="PS51842"/>
    </source>
</evidence>
<dbReference type="Proteomes" id="UP000660704">
    <property type="component" value="Unassembled WGS sequence"/>
</dbReference>
<dbReference type="SMART" id="SM01391">
    <property type="entry name" value="Filament"/>
    <property type="match status" value="1"/>
</dbReference>
<evidence type="ECO:0000256" key="8">
    <source>
        <dbReference type="ARBA" id="ARBA00042487"/>
    </source>
</evidence>